<dbReference type="EMBL" id="JAPDRK010000016">
    <property type="protein sequence ID" value="KAJ9605418.1"/>
    <property type="molecule type" value="Genomic_DNA"/>
</dbReference>
<organism evidence="2 3">
    <name type="scientific">Cladophialophora chaetospira</name>
    <dbReference type="NCBI Taxonomy" id="386627"/>
    <lineage>
        <taxon>Eukaryota</taxon>
        <taxon>Fungi</taxon>
        <taxon>Dikarya</taxon>
        <taxon>Ascomycota</taxon>
        <taxon>Pezizomycotina</taxon>
        <taxon>Eurotiomycetes</taxon>
        <taxon>Chaetothyriomycetidae</taxon>
        <taxon>Chaetothyriales</taxon>
        <taxon>Herpotrichiellaceae</taxon>
        <taxon>Cladophialophora</taxon>
    </lineage>
</organism>
<accession>A0AA38X249</accession>
<feature type="region of interest" description="Disordered" evidence="1">
    <location>
        <begin position="67"/>
        <end position="86"/>
    </location>
</feature>
<dbReference type="AlphaFoldDB" id="A0AA38X249"/>
<sequence length="372" mass="43024">MEASSSPHHNVFINLTDNPDAGRHARRMHIRRIVMLERHKRRHEDKILATCAEKTPEAPEEAINIGRQQDRNDRCTGSDELSMDSNNARTTQLSAQMELWSMQLFQPRLWLNPDQENTTRLIIEFLCGQTKKAAQNISHVFFIHRRFNNVAKKVDMGQNPLKICGKNLKHWMGYNGTAVLQQSTLWTMCEILSKWKLLSAAQAIALYILLWLRKETAHSRFPCGNIALLVTLRRIFNIVRTRDLHNNTAYTTKQPVHDWHDWIYRESCLRVACLYAILTAVVETDYGRLCDGPSECRIEDLPLPAPKSVWEAEDERSWKESLVVLDDLSSTPTFQDLVGDTIPTDSPWQEEMDEMGLIVKMAAHLWRQNVRV</sequence>
<gene>
    <name evidence="2" type="ORF">H2200_010075</name>
</gene>
<keyword evidence="3" id="KW-1185">Reference proteome</keyword>
<evidence type="ECO:0008006" key="4">
    <source>
        <dbReference type="Google" id="ProtNLM"/>
    </source>
</evidence>
<evidence type="ECO:0000256" key="1">
    <source>
        <dbReference type="SAM" id="MobiDB-lite"/>
    </source>
</evidence>
<comment type="caution">
    <text evidence="2">The sequence shown here is derived from an EMBL/GenBank/DDBJ whole genome shotgun (WGS) entry which is preliminary data.</text>
</comment>
<evidence type="ECO:0000313" key="3">
    <source>
        <dbReference type="Proteomes" id="UP001172673"/>
    </source>
</evidence>
<reference evidence="2" key="1">
    <citation type="submission" date="2022-10" db="EMBL/GenBank/DDBJ databases">
        <title>Culturing micro-colonial fungi from biological soil crusts in the Mojave desert and describing Neophaeococcomyces mojavensis, and introducing the new genera and species Taxawa tesnikishii.</title>
        <authorList>
            <person name="Kurbessoian T."/>
            <person name="Stajich J.E."/>
        </authorList>
    </citation>
    <scope>NUCLEOTIDE SEQUENCE</scope>
    <source>
        <strain evidence="2">TK_41</strain>
    </source>
</reference>
<evidence type="ECO:0000313" key="2">
    <source>
        <dbReference type="EMBL" id="KAJ9605418.1"/>
    </source>
</evidence>
<feature type="compositionally biased region" description="Basic and acidic residues" evidence="1">
    <location>
        <begin position="68"/>
        <end position="77"/>
    </location>
</feature>
<protein>
    <recommendedName>
        <fullName evidence="4">Transcription factor domain-containing protein</fullName>
    </recommendedName>
</protein>
<proteinExistence type="predicted"/>
<name>A0AA38X249_9EURO</name>
<dbReference type="Proteomes" id="UP001172673">
    <property type="component" value="Unassembled WGS sequence"/>
</dbReference>